<name>A0A9X9S4L3_METOG</name>
<dbReference type="Gene3D" id="3.30.160.40">
    <property type="entry name" value="Porphobilinogen deaminase, C-terminal domain"/>
    <property type="match status" value="1"/>
</dbReference>
<evidence type="ECO:0000256" key="4">
    <source>
        <dbReference type="ARBA" id="ARBA00023244"/>
    </source>
</evidence>
<dbReference type="SUPFAM" id="SSF54782">
    <property type="entry name" value="Porphobilinogen deaminase (hydroxymethylbilane synthase), C-terminal domain"/>
    <property type="match status" value="1"/>
</dbReference>
<dbReference type="InterPro" id="IPR022417">
    <property type="entry name" value="Porphobilin_deaminase_N"/>
</dbReference>
<evidence type="ECO:0000259" key="7">
    <source>
        <dbReference type="Pfam" id="PF03900"/>
    </source>
</evidence>
<keyword evidence="3 8" id="KW-0808">Transferase</keyword>
<organism evidence="8 9">
    <name type="scientific">Methanogenium organophilum</name>
    <dbReference type="NCBI Taxonomy" id="2199"/>
    <lineage>
        <taxon>Archaea</taxon>
        <taxon>Methanobacteriati</taxon>
        <taxon>Methanobacteriota</taxon>
        <taxon>Stenosarchaea group</taxon>
        <taxon>Methanomicrobia</taxon>
        <taxon>Methanomicrobiales</taxon>
        <taxon>Methanomicrobiaceae</taxon>
        <taxon>Methanogenium</taxon>
    </lineage>
</organism>
<dbReference type="Proteomes" id="UP001163096">
    <property type="component" value="Chromosome"/>
</dbReference>
<reference evidence="8" key="1">
    <citation type="submission" date="2022-11" db="EMBL/GenBank/DDBJ databases">
        <title>Complete genome sequence of Methanogenium organophilum DSM 3596.</title>
        <authorList>
            <person name="Chen S.-C."/>
            <person name="Lai S.-J."/>
            <person name="You Y.-T."/>
        </authorList>
    </citation>
    <scope>NUCLEOTIDE SEQUENCE</scope>
    <source>
        <strain evidence="8">DSM 3596</strain>
    </source>
</reference>
<dbReference type="GeneID" id="76833583"/>
<dbReference type="AlphaFoldDB" id="A0A9X9S4L3"/>
<keyword evidence="9" id="KW-1185">Reference proteome</keyword>
<dbReference type="PRINTS" id="PR00151">
    <property type="entry name" value="PORPHBDMNASE"/>
</dbReference>
<dbReference type="NCBIfam" id="TIGR00212">
    <property type="entry name" value="hemC"/>
    <property type="match status" value="1"/>
</dbReference>
<dbReference type="GO" id="GO:0005737">
    <property type="term" value="C:cytoplasm"/>
    <property type="evidence" value="ECO:0007669"/>
    <property type="project" value="UniProtKB-UniRule"/>
</dbReference>
<evidence type="ECO:0000256" key="5">
    <source>
        <dbReference type="NCBIfam" id="TIGR00212"/>
    </source>
</evidence>
<evidence type="ECO:0000259" key="6">
    <source>
        <dbReference type="Pfam" id="PF01379"/>
    </source>
</evidence>
<sequence length="293" mass="32120">MPLTVGTRGSRLAMAQTDRVCGQLADLGIATDVVEVKTVGDARLQVPMHQVGGQGIFVRALDDAILAGEIDFAVHSMKDIPAFRPEGLSTAAILKRDSPADFLVHEGDIEDVRVVGTSSTRRRAQLLRSSLDVEVRELRGNVDTRLRKLRDGEYDAIVLAEAGMQRLDMDLSGTQLLPQWFVPSPNQGTIAVVCRDDPELNETLAAIDHPQTRKDTEVERAVMEEIGGGCFTPQGVFCQDGFLLAEVLSLDGNRYERVEDNGDSVEEGRLIGRKLKNISWDLIEEARQTLGLS</sequence>
<dbReference type="Pfam" id="PF01379">
    <property type="entry name" value="Porphobil_deam"/>
    <property type="match status" value="1"/>
</dbReference>
<comment type="cofactor">
    <cofactor evidence="1">
        <name>dipyrromethane</name>
        <dbReference type="ChEBI" id="CHEBI:60342"/>
    </cofactor>
</comment>
<dbReference type="PIRSF" id="PIRSF001438">
    <property type="entry name" value="4pyrrol_synth_OHMeBilane_synth"/>
    <property type="match status" value="1"/>
</dbReference>
<dbReference type="SUPFAM" id="SSF53850">
    <property type="entry name" value="Periplasmic binding protein-like II"/>
    <property type="match status" value="1"/>
</dbReference>
<dbReference type="GO" id="GO:0006783">
    <property type="term" value="P:heme biosynthetic process"/>
    <property type="evidence" value="ECO:0007669"/>
    <property type="project" value="TreeGrafter"/>
</dbReference>
<feature type="domain" description="Porphobilinogen deaminase N-terminal" evidence="6">
    <location>
        <begin position="3"/>
        <end position="199"/>
    </location>
</feature>
<accession>A0A9X9S4L3</accession>
<evidence type="ECO:0000313" key="8">
    <source>
        <dbReference type="EMBL" id="WAI01431.1"/>
    </source>
</evidence>
<dbReference type="PANTHER" id="PTHR11557:SF0">
    <property type="entry name" value="PORPHOBILINOGEN DEAMINASE"/>
    <property type="match status" value="1"/>
</dbReference>
<protein>
    <recommendedName>
        <fullName evidence="5">Hydroxymethylbilane synthase</fullName>
        <ecNumber evidence="5">2.5.1.61</ecNumber>
    </recommendedName>
</protein>
<dbReference type="EMBL" id="CP113361">
    <property type="protein sequence ID" value="WAI01431.1"/>
    <property type="molecule type" value="Genomic_DNA"/>
</dbReference>
<dbReference type="FunFam" id="3.40.190.10:FF:000005">
    <property type="entry name" value="Porphobilinogen deaminase"/>
    <property type="match status" value="1"/>
</dbReference>
<dbReference type="InterPro" id="IPR022418">
    <property type="entry name" value="Porphobilinogen_deaminase_C"/>
</dbReference>
<dbReference type="RefSeq" id="WP_268186661.1">
    <property type="nucleotide sequence ID" value="NZ_CP113361.1"/>
</dbReference>
<gene>
    <name evidence="8" type="primary">hemC</name>
    <name evidence="8" type="ORF">OU421_00735</name>
</gene>
<dbReference type="EC" id="2.5.1.61" evidence="5"/>
<dbReference type="PANTHER" id="PTHR11557">
    <property type="entry name" value="PORPHOBILINOGEN DEAMINASE"/>
    <property type="match status" value="1"/>
</dbReference>
<feature type="domain" description="Porphobilinogen deaminase C-terminal" evidence="7">
    <location>
        <begin position="217"/>
        <end position="275"/>
    </location>
</feature>
<proteinExistence type="inferred from homology"/>
<keyword evidence="4" id="KW-0627">Porphyrin biosynthesis</keyword>
<dbReference type="GO" id="GO:0004418">
    <property type="term" value="F:hydroxymethylbilane synthase activity"/>
    <property type="evidence" value="ECO:0007669"/>
    <property type="project" value="UniProtKB-UniRule"/>
</dbReference>
<comment type="similarity">
    <text evidence="2">Belongs to the HMBS family.</text>
</comment>
<evidence type="ECO:0000256" key="1">
    <source>
        <dbReference type="ARBA" id="ARBA00001916"/>
    </source>
</evidence>
<evidence type="ECO:0000313" key="9">
    <source>
        <dbReference type="Proteomes" id="UP001163096"/>
    </source>
</evidence>
<dbReference type="Pfam" id="PF03900">
    <property type="entry name" value="Porphobil_deamC"/>
    <property type="match status" value="1"/>
</dbReference>
<evidence type="ECO:0000256" key="3">
    <source>
        <dbReference type="ARBA" id="ARBA00022679"/>
    </source>
</evidence>
<evidence type="ECO:0000256" key="2">
    <source>
        <dbReference type="ARBA" id="ARBA00005638"/>
    </source>
</evidence>
<dbReference type="InterPro" id="IPR000860">
    <property type="entry name" value="HemC"/>
</dbReference>
<dbReference type="KEGG" id="mou:OU421_00735"/>
<dbReference type="Gene3D" id="3.40.190.10">
    <property type="entry name" value="Periplasmic binding protein-like II"/>
    <property type="match status" value="2"/>
</dbReference>
<dbReference type="InterPro" id="IPR036803">
    <property type="entry name" value="Porphobilinogen_deaminase_C_sf"/>
</dbReference>